<dbReference type="AlphaFoldDB" id="A0A8H6BX72"/>
<accession>A0A8H6BX72</accession>
<evidence type="ECO:0000313" key="1">
    <source>
        <dbReference type="EMBL" id="KAF6064011.1"/>
    </source>
</evidence>
<dbReference type="EMBL" id="JABWAD010000060">
    <property type="protein sequence ID" value="KAF6064011.1"/>
    <property type="molecule type" value="Genomic_DNA"/>
</dbReference>
<reference evidence="1 2" key="1">
    <citation type="submission" date="2020-03" db="EMBL/GenBank/DDBJ databases">
        <title>FDA dAtabase for Regulatory Grade micrObial Sequences (FDA-ARGOS): Supporting development and validation of Infectious Disease Dx tests.</title>
        <authorList>
            <person name="Campos J."/>
            <person name="Goldberg B."/>
            <person name="Tallon L."/>
            <person name="Sadzewicz L."/>
            <person name="Vavikolanu K."/>
            <person name="Mehta A."/>
            <person name="Aluvathingal J."/>
            <person name="Nadendla S."/>
            <person name="Nandy P."/>
            <person name="Geyer C."/>
            <person name="Yan Y."/>
            <person name="Sichtig H."/>
        </authorList>
    </citation>
    <scope>NUCLEOTIDE SEQUENCE [LARGE SCALE GENOMIC DNA]</scope>
    <source>
        <strain evidence="1 2">FDAARGOS_656</strain>
    </source>
</reference>
<comment type="caution">
    <text evidence="1">The sequence shown here is derived from an EMBL/GenBank/DDBJ whole genome shotgun (WGS) entry which is preliminary data.</text>
</comment>
<evidence type="ECO:0008006" key="3">
    <source>
        <dbReference type="Google" id="ProtNLM"/>
    </source>
</evidence>
<organism evidence="1 2">
    <name type="scientific">Candida albicans</name>
    <name type="common">Yeast</name>
    <dbReference type="NCBI Taxonomy" id="5476"/>
    <lineage>
        <taxon>Eukaryota</taxon>
        <taxon>Fungi</taxon>
        <taxon>Dikarya</taxon>
        <taxon>Ascomycota</taxon>
        <taxon>Saccharomycotina</taxon>
        <taxon>Pichiomycetes</taxon>
        <taxon>Debaryomycetaceae</taxon>
        <taxon>Candida/Lodderomyces clade</taxon>
        <taxon>Candida</taxon>
    </lineage>
</organism>
<gene>
    <name evidence="1" type="ORF">FOB64_005593</name>
</gene>
<proteinExistence type="predicted"/>
<evidence type="ECO:0000313" key="2">
    <source>
        <dbReference type="Proteomes" id="UP000536275"/>
    </source>
</evidence>
<protein>
    <recommendedName>
        <fullName evidence="3">Glycine zipper 2TM domain-containing protein</fullName>
    </recommendedName>
</protein>
<sequence length="67" mass="6834">MSDKGNMAKDIASSVVGSIGGNKVADKLHLGGVGHIVGGVAGGIAGQNLEHKAEDEVREHKDSYHSP</sequence>
<dbReference type="Proteomes" id="UP000536275">
    <property type="component" value="Unassembled WGS sequence"/>
</dbReference>
<name>A0A8H6BX72_CANAX</name>